<feature type="repeat" description="NHL" evidence="2">
    <location>
        <begin position="258"/>
        <end position="298"/>
    </location>
</feature>
<gene>
    <name evidence="3" type="ORF">EIN_389830</name>
</gene>
<dbReference type="InterPro" id="IPR050952">
    <property type="entry name" value="TRIM-NHL_E3_ligases"/>
</dbReference>
<keyword evidence="4" id="KW-1185">Reference proteome</keyword>
<dbReference type="InterPro" id="IPR001258">
    <property type="entry name" value="NHL_repeat"/>
</dbReference>
<dbReference type="VEuPathDB" id="AmoebaDB:EIN_389830"/>
<dbReference type="Gene3D" id="2.120.10.30">
    <property type="entry name" value="TolB, C-terminal domain"/>
    <property type="match status" value="1"/>
</dbReference>
<proteinExistence type="predicted"/>
<evidence type="ECO:0000313" key="3">
    <source>
        <dbReference type="EMBL" id="ELP89398.1"/>
    </source>
</evidence>
<sequence>MKGKQQTIDSIEYMFKQRKDELESQYQIFEDKKEQLLFLEEQTSQMQKGILRTSVVGDFMNEQANRSFLSMRTKCAMSLKHIRELIATLSQMLREIDDDFIKLTTYMNTMRYRDSLFIGNQTPHATIIMFRRNGAIDTDYQTLTPKPFPLSLDEYIDVQKGITFYCDKIEPSIENHLAPKFSFVAFHGCNYIVGDIANHKVKYISKHKEGYQTKDFPVDVEYPTGIAQLKDTSKFYVTDRQLHCVHIIDMKSGSVRAFGGYGNENGKFNEPTCVAVDDDNKVYVSDGMNNRIQIFSSEGVFISALSIPKQRTPFYPHCVLFADDQLVILDNWGSSVFSIDPKLKKISSIISRYGGGASFVNRPTYAAYDEVGRLFICDTGNRRIICFKQNVYLGAIEMEPLGVKGNPLGIAVKDNFLVFTTTAFEPYLYFISTKTFPNPPTDGAL</sequence>
<dbReference type="EMBL" id="KB206629">
    <property type="protein sequence ID" value="ELP89398.1"/>
    <property type="molecule type" value="Genomic_DNA"/>
</dbReference>
<dbReference type="OMA" id="IIYITDK"/>
<dbReference type="GO" id="GO:0000209">
    <property type="term" value="P:protein polyubiquitination"/>
    <property type="evidence" value="ECO:0007669"/>
    <property type="project" value="TreeGrafter"/>
</dbReference>
<dbReference type="AlphaFoldDB" id="A0A0A1U8J8"/>
<organism evidence="3 4">
    <name type="scientific">Entamoeba invadens IP1</name>
    <dbReference type="NCBI Taxonomy" id="370355"/>
    <lineage>
        <taxon>Eukaryota</taxon>
        <taxon>Amoebozoa</taxon>
        <taxon>Evosea</taxon>
        <taxon>Archamoebae</taxon>
        <taxon>Mastigamoebida</taxon>
        <taxon>Entamoebidae</taxon>
        <taxon>Entamoeba</taxon>
    </lineage>
</organism>
<dbReference type="PANTHER" id="PTHR24104">
    <property type="entry name" value="E3 UBIQUITIN-PROTEIN LIGASE NHLRC1-RELATED"/>
    <property type="match status" value="1"/>
</dbReference>
<evidence type="ECO:0000256" key="1">
    <source>
        <dbReference type="ARBA" id="ARBA00022737"/>
    </source>
</evidence>
<dbReference type="RefSeq" id="XP_004256169.1">
    <property type="nucleotide sequence ID" value="XM_004256121.1"/>
</dbReference>
<dbReference type="GeneID" id="14888402"/>
<name>A0A0A1U8J8_ENTIV</name>
<accession>A0A0A1U8J8</accession>
<evidence type="ECO:0000313" key="4">
    <source>
        <dbReference type="Proteomes" id="UP000014680"/>
    </source>
</evidence>
<dbReference type="InterPro" id="IPR011042">
    <property type="entry name" value="6-blade_b-propeller_TolB-like"/>
</dbReference>
<dbReference type="SUPFAM" id="SSF101898">
    <property type="entry name" value="NHL repeat"/>
    <property type="match status" value="1"/>
</dbReference>
<keyword evidence="1" id="KW-0677">Repeat</keyword>
<dbReference type="Pfam" id="PF01436">
    <property type="entry name" value="NHL"/>
    <property type="match status" value="1"/>
</dbReference>
<dbReference type="GO" id="GO:0061630">
    <property type="term" value="F:ubiquitin protein ligase activity"/>
    <property type="evidence" value="ECO:0007669"/>
    <property type="project" value="TreeGrafter"/>
</dbReference>
<dbReference type="GO" id="GO:0043161">
    <property type="term" value="P:proteasome-mediated ubiquitin-dependent protein catabolic process"/>
    <property type="evidence" value="ECO:0007669"/>
    <property type="project" value="TreeGrafter"/>
</dbReference>
<reference evidence="3 4" key="1">
    <citation type="submission" date="2012-10" db="EMBL/GenBank/DDBJ databases">
        <authorList>
            <person name="Zafar N."/>
            <person name="Inman J."/>
            <person name="Hall N."/>
            <person name="Lorenzi H."/>
            <person name="Caler E."/>
        </authorList>
    </citation>
    <scope>NUCLEOTIDE SEQUENCE [LARGE SCALE GENOMIC DNA]</scope>
    <source>
        <strain evidence="3 4">IP1</strain>
    </source>
</reference>
<dbReference type="PROSITE" id="PS51125">
    <property type="entry name" value="NHL"/>
    <property type="match status" value="1"/>
</dbReference>
<dbReference type="CDD" id="cd05819">
    <property type="entry name" value="NHL"/>
    <property type="match status" value="1"/>
</dbReference>
<dbReference type="PANTHER" id="PTHR24104:SF25">
    <property type="entry name" value="PROTEIN LIN-41"/>
    <property type="match status" value="1"/>
</dbReference>
<dbReference type="OrthoDB" id="27136at2759"/>
<dbReference type="KEGG" id="eiv:EIN_389830"/>
<dbReference type="Proteomes" id="UP000014680">
    <property type="component" value="Unassembled WGS sequence"/>
</dbReference>
<evidence type="ECO:0000256" key="2">
    <source>
        <dbReference type="PROSITE-ProRule" id="PRU00504"/>
    </source>
</evidence>
<protein>
    <submittedName>
        <fullName evidence="3">Nhl repeat-containing protein, putative</fullName>
    </submittedName>
</protein>
<dbReference type="GO" id="GO:0008270">
    <property type="term" value="F:zinc ion binding"/>
    <property type="evidence" value="ECO:0007669"/>
    <property type="project" value="UniProtKB-KW"/>
</dbReference>